<evidence type="ECO:0000313" key="6">
    <source>
        <dbReference type="Proteomes" id="UP000553632"/>
    </source>
</evidence>
<dbReference type="InterPro" id="IPR046628">
    <property type="entry name" value="DUF6740"/>
</dbReference>
<evidence type="ECO:0000256" key="1">
    <source>
        <dbReference type="ARBA" id="ARBA00022980"/>
    </source>
</evidence>
<dbReference type="GO" id="GO:0005840">
    <property type="term" value="C:ribosome"/>
    <property type="evidence" value="ECO:0007669"/>
    <property type="project" value="UniProtKB-KW"/>
</dbReference>
<dbReference type="GO" id="GO:0003729">
    <property type="term" value="F:mRNA binding"/>
    <property type="evidence" value="ECO:0007669"/>
    <property type="project" value="TreeGrafter"/>
</dbReference>
<dbReference type="InterPro" id="IPR014719">
    <property type="entry name" value="Ribosomal_bL12_C/ClpS-like"/>
</dbReference>
<dbReference type="SUPFAM" id="SSF54736">
    <property type="entry name" value="ClpS-like"/>
    <property type="match status" value="1"/>
</dbReference>
<dbReference type="Pfam" id="PF20525">
    <property type="entry name" value="DUF6740"/>
    <property type="match status" value="1"/>
</dbReference>
<sequence length="750" mass="81190">MPGLEKSGRAVSEMAHVQPHVWALARRIAALSAKEQKQLSVMCHDRLVARPLGAGKSWKPPPSAGMLPFPHPGMIFTNQVPQVGVVPQELPSVSRSVQAFHFEELLKMMGSALPTAATEMKPPEAANAADADSSEAPVVEEESVPTKAGEEATAPKIVKALKLTSFPDQSKIKIIKEIRHLLGLGLKEAKDAAENLPKVLAKQVPREEADVIAAKFIELGGEAGLSKGNVRMHVTTKKYCNLGLVDANGKPAPCGISKGEETYGFTLPGMEDGVQTTIEDVVIAKDGQVSVHASPALPYTYLMSVNSPGYNGVEKLYNHQAFVVSEEAPDDAVEASTLGETLADDGWIPQESDEASTNKWLLYGPQGVDPVTGANYTALYQTGVAPDAWILYTDEKNENPRKLLAVNTFLNGQVFQESTFDEVESLGDDITVAEAVKAVYATYQVDGGRRLTRGEDFEAPHVDAEMIDAPFVSEKTRQFFSGEGDWDWMSKRILRSSQGFKGISYFTIEKGTAADKYFHAAAQRGLAEIVKFEYPKGCVAAGGGKQEQKYCIFVSVDASLDPSVTLKAGMSFLDIHDATKSAHLSIGVTLKKDEGSMLSLTIDAGGCAVVFQYGQPDETHLSISVCMASKDPAKKKADGTIEGEVAITVHFMVHINHIGDLIDWDIDAKVNCTAAPKNEITAYGVIGTSASAKVAYAAVSLDLKGNTLEHAYNKWHFVSGVDFHAWAGVWKFKKHWDYRWQLYEAGPVTI</sequence>
<dbReference type="GO" id="GO:0003735">
    <property type="term" value="F:structural constituent of ribosome"/>
    <property type="evidence" value="ECO:0007669"/>
    <property type="project" value="InterPro"/>
</dbReference>
<gene>
    <name evidence="5" type="ORF">FOZ63_028976</name>
</gene>
<dbReference type="InterPro" id="IPR013823">
    <property type="entry name" value="Ribosomal_bL12_C"/>
</dbReference>
<reference evidence="5 6" key="1">
    <citation type="submission" date="2020-04" db="EMBL/GenBank/DDBJ databases">
        <title>Perkinsus olseni comparative genomics.</title>
        <authorList>
            <person name="Bogema D.R."/>
        </authorList>
    </citation>
    <scope>NUCLEOTIDE SEQUENCE [LARGE SCALE GENOMIC DNA]</scope>
    <source>
        <strain evidence="5 6">ATCC PRA-207</strain>
    </source>
</reference>
<dbReference type="EMBL" id="JABANO010023161">
    <property type="protein sequence ID" value="KAF4723991.1"/>
    <property type="molecule type" value="Genomic_DNA"/>
</dbReference>
<accession>A0A7J6RUA2</accession>
<organism evidence="5 6">
    <name type="scientific">Perkinsus olseni</name>
    <name type="common">Perkinsus atlanticus</name>
    <dbReference type="NCBI Taxonomy" id="32597"/>
    <lineage>
        <taxon>Eukaryota</taxon>
        <taxon>Sar</taxon>
        <taxon>Alveolata</taxon>
        <taxon>Perkinsozoa</taxon>
        <taxon>Perkinsea</taxon>
        <taxon>Perkinsida</taxon>
        <taxon>Perkinsidae</taxon>
        <taxon>Perkinsus</taxon>
    </lineage>
</organism>
<proteinExistence type="predicted"/>
<keyword evidence="2" id="KW-0687">Ribonucleoprotein</keyword>
<dbReference type="Proteomes" id="UP000553632">
    <property type="component" value="Unassembled WGS sequence"/>
</dbReference>
<dbReference type="GO" id="GO:1990904">
    <property type="term" value="C:ribonucleoprotein complex"/>
    <property type="evidence" value="ECO:0007669"/>
    <property type="project" value="UniProtKB-KW"/>
</dbReference>
<dbReference type="CDD" id="cd00387">
    <property type="entry name" value="Ribosomal_L7_L12"/>
    <property type="match status" value="1"/>
</dbReference>
<keyword evidence="6" id="KW-1185">Reference proteome</keyword>
<feature type="domain" description="Large ribosomal subunit protein bL12 C-terminal" evidence="4">
    <location>
        <begin position="162"/>
        <end position="223"/>
    </location>
</feature>
<feature type="compositionally biased region" description="Low complexity" evidence="3">
    <location>
        <begin position="123"/>
        <end position="137"/>
    </location>
</feature>
<name>A0A7J6RUA2_PEROL</name>
<evidence type="ECO:0000259" key="4">
    <source>
        <dbReference type="Pfam" id="PF00542"/>
    </source>
</evidence>
<feature type="region of interest" description="Disordered" evidence="3">
    <location>
        <begin position="120"/>
        <end position="151"/>
    </location>
</feature>
<dbReference type="PANTHER" id="PTHR45987:SF4">
    <property type="entry name" value="LARGE RIBOSOMAL SUBUNIT PROTEIN BL12M"/>
    <property type="match status" value="1"/>
</dbReference>
<keyword evidence="1" id="KW-0689">Ribosomal protein</keyword>
<dbReference type="OMA" id="HINHIGD"/>
<dbReference type="AlphaFoldDB" id="A0A7J6RUA2"/>
<dbReference type="Gene3D" id="3.30.1390.10">
    <property type="match status" value="1"/>
</dbReference>
<comment type="caution">
    <text evidence="5">The sequence shown here is derived from an EMBL/GenBank/DDBJ whole genome shotgun (WGS) entry which is preliminary data.</text>
</comment>
<dbReference type="InterPro" id="IPR000206">
    <property type="entry name" value="Ribosomal_bL12"/>
</dbReference>
<dbReference type="Pfam" id="PF00542">
    <property type="entry name" value="Ribosomal_L12"/>
    <property type="match status" value="1"/>
</dbReference>
<evidence type="ECO:0000256" key="3">
    <source>
        <dbReference type="SAM" id="MobiDB-lite"/>
    </source>
</evidence>
<evidence type="ECO:0000256" key="2">
    <source>
        <dbReference type="ARBA" id="ARBA00023274"/>
    </source>
</evidence>
<protein>
    <recommendedName>
        <fullName evidence="4">Large ribosomal subunit protein bL12 C-terminal domain-containing protein</fullName>
    </recommendedName>
</protein>
<dbReference type="GO" id="GO:0006412">
    <property type="term" value="P:translation"/>
    <property type="evidence" value="ECO:0007669"/>
    <property type="project" value="InterPro"/>
</dbReference>
<evidence type="ECO:0000313" key="5">
    <source>
        <dbReference type="EMBL" id="KAF4723991.1"/>
    </source>
</evidence>
<dbReference type="PANTHER" id="PTHR45987">
    <property type="entry name" value="39S RIBOSOMAL PROTEIN L12"/>
    <property type="match status" value="1"/>
</dbReference>